<reference evidence="3 4" key="1">
    <citation type="submission" date="2017-06" db="EMBL/GenBank/DDBJ databases">
        <title>Ant-infecting Ophiocordyceps genomes reveal a high diversity of potential behavioral manipulation genes and a possible major role for enterotoxins.</title>
        <authorList>
            <person name="De Bekker C."/>
            <person name="Evans H.C."/>
            <person name="Brachmann A."/>
            <person name="Hughes D.P."/>
        </authorList>
    </citation>
    <scope>NUCLEOTIDE SEQUENCE [LARGE SCALE GENOMIC DNA]</scope>
    <source>
        <strain evidence="3 4">Map16</strain>
    </source>
</reference>
<evidence type="ECO:0000313" key="3">
    <source>
        <dbReference type="EMBL" id="PHH68162.1"/>
    </source>
</evidence>
<proteinExistence type="predicted"/>
<dbReference type="InterPro" id="IPR028095">
    <property type="entry name" value="Mso1_N_dom"/>
</dbReference>
<evidence type="ECO:0000313" key="4">
    <source>
        <dbReference type="Proteomes" id="UP000226431"/>
    </source>
</evidence>
<evidence type="ECO:0000256" key="1">
    <source>
        <dbReference type="SAM" id="MobiDB-lite"/>
    </source>
</evidence>
<feature type="compositionally biased region" description="Polar residues" evidence="1">
    <location>
        <begin position="146"/>
        <end position="155"/>
    </location>
</feature>
<protein>
    <recommendedName>
        <fullName evidence="2">Mso1 N-terminal domain-containing protein</fullName>
    </recommendedName>
</protein>
<feature type="compositionally biased region" description="Pro residues" evidence="1">
    <location>
        <begin position="55"/>
        <end position="69"/>
    </location>
</feature>
<organism evidence="3 4">
    <name type="scientific">Ophiocordyceps camponoti-rufipedis</name>
    <dbReference type="NCBI Taxonomy" id="2004952"/>
    <lineage>
        <taxon>Eukaryota</taxon>
        <taxon>Fungi</taxon>
        <taxon>Dikarya</taxon>
        <taxon>Ascomycota</taxon>
        <taxon>Pezizomycotina</taxon>
        <taxon>Sordariomycetes</taxon>
        <taxon>Hypocreomycetidae</taxon>
        <taxon>Hypocreales</taxon>
        <taxon>Ophiocordycipitaceae</taxon>
        <taxon>Ophiocordyceps</taxon>
    </lineage>
</organism>
<accession>A0A2C5YLI8</accession>
<feature type="domain" description="Mso1 N-terminal" evidence="2">
    <location>
        <begin position="18"/>
        <end position="57"/>
    </location>
</feature>
<gene>
    <name evidence="3" type="ORF">CDD80_212</name>
</gene>
<dbReference type="Proteomes" id="UP000226431">
    <property type="component" value="Unassembled WGS sequence"/>
</dbReference>
<feature type="region of interest" description="Disordered" evidence="1">
    <location>
        <begin position="49"/>
        <end position="197"/>
    </location>
</feature>
<name>A0A2C5YLI8_9HYPO</name>
<dbReference type="OrthoDB" id="2683368at2759"/>
<keyword evidence="4" id="KW-1185">Reference proteome</keyword>
<feature type="compositionally biased region" description="Low complexity" evidence="1">
    <location>
        <begin position="86"/>
        <end position="121"/>
    </location>
</feature>
<comment type="caution">
    <text evidence="3">The sequence shown here is derived from an EMBL/GenBank/DDBJ whole genome shotgun (WGS) entry which is preliminary data.</text>
</comment>
<dbReference type="EMBL" id="NJES01001039">
    <property type="protein sequence ID" value="PHH68162.1"/>
    <property type="molecule type" value="Genomic_DNA"/>
</dbReference>
<evidence type="ECO:0000259" key="2">
    <source>
        <dbReference type="Pfam" id="PF14475"/>
    </source>
</evidence>
<dbReference type="AlphaFoldDB" id="A0A2C5YLI8"/>
<dbReference type="Pfam" id="PF14475">
    <property type="entry name" value="Mso1_Sec1_bdg"/>
    <property type="match status" value="1"/>
</dbReference>
<sequence length="197" mass="20797">MASWYSSILTKTTSHISSLRATLLSSDADGDDDDDTHVCRVLRNYYADKGRPLPSWLPPDPKAPAPVAAPAPTQQVAPVGSRYGVPQSQSQPGGGLSSLWDSGGQQQQQQQRQQQQQQQRGGSAGNPSLGPPRPNLGAQRAGSYQAGGTASSSAQDRLRQRMRGTGPGRTASPQGQNGFAPPERGRGLPADPRGGYR</sequence>